<name>A0A8S2FZY7_9BILA</name>
<reference evidence="2" key="1">
    <citation type="submission" date="2021-02" db="EMBL/GenBank/DDBJ databases">
        <authorList>
            <person name="Nowell W R."/>
        </authorList>
    </citation>
    <scope>NUCLEOTIDE SEQUENCE</scope>
</reference>
<accession>A0A8S2FZY7</accession>
<dbReference type="Proteomes" id="UP000677228">
    <property type="component" value="Unassembled WGS sequence"/>
</dbReference>
<organism evidence="2 4">
    <name type="scientific">Didymodactylos carnosus</name>
    <dbReference type="NCBI Taxonomy" id="1234261"/>
    <lineage>
        <taxon>Eukaryota</taxon>
        <taxon>Metazoa</taxon>
        <taxon>Spiralia</taxon>
        <taxon>Gnathifera</taxon>
        <taxon>Rotifera</taxon>
        <taxon>Eurotatoria</taxon>
        <taxon>Bdelloidea</taxon>
        <taxon>Philodinida</taxon>
        <taxon>Philodinidae</taxon>
        <taxon>Didymodactylos</taxon>
    </lineage>
</organism>
<dbReference type="EMBL" id="CAJNOK010046697">
    <property type="protein sequence ID" value="CAF1584406.1"/>
    <property type="molecule type" value="Genomic_DNA"/>
</dbReference>
<dbReference type="Proteomes" id="UP000682733">
    <property type="component" value="Unassembled WGS sequence"/>
</dbReference>
<evidence type="ECO:0000313" key="2">
    <source>
        <dbReference type="EMBL" id="CAF1584406.1"/>
    </source>
</evidence>
<sequence>DPNKCIDYITNLSLSEAENKVLLLIIPPETLDTLDTFIQLSKELSQINSIYLLISDYTTDDAETVFKPSSSTKICEVYTNIRPLCNQLKQMSNVQRQRKLGERGITRDDDFTLSTIARSADSALPTTDATTTQEPLTPTTPTTPSSTAAKR</sequence>
<evidence type="ECO:0000256" key="1">
    <source>
        <dbReference type="SAM" id="MobiDB-lite"/>
    </source>
</evidence>
<dbReference type="EMBL" id="CAJOBA010069880">
    <property type="protein sequence ID" value="CAF4385002.1"/>
    <property type="molecule type" value="Genomic_DNA"/>
</dbReference>
<dbReference type="AlphaFoldDB" id="A0A8S2FZY7"/>
<feature type="non-terminal residue" evidence="2">
    <location>
        <position position="1"/>
    </location>
</feature>
<comment type="caution">
    <text evidence="2">The sequence shown here is derived from an EMBL/GenBank/DDBJ whole genome shotgun (WGS) entry which is preliminary data.</text>
</comment>
<proteinExistence type="predicted"/>
<evidence type="ECO:0000313" key="4">
    <source>
        <dbReference type="Proteomes" id="UP000677228"/>
    </source>
</evidence>
<evidence type="ECO:0000313" key="3">
    <source>
        <dbReference type="EMBL" id="CAF4385002.1"/>
    </source>
</evidence>
<protein>
    <submittedName>
        <fullName evidence="2">Uncharacterized protein</fullName>
    </submittedName>
</protein>
<gene>
    <name evidence="2" type="ORF">OVA965_LOCUS41160</name>
    <name evidence="3" type="ORF">TMI583_LOCUS42736</name>
</gene>
<feature type="region of interest" description="Disordered" evidence="1">
    <location>
        <begin position="117"/>
        <end position="151"/>
    </location>
</feature>
<feature type="compositionally biased region" description="Low complexity" evidence="1">
    <location>
        <begin position="119"/>
        <end position="151"/>
    </location>
</feature>